<protein>
    <recommendedName>
        <fullName evidence="4">DUF2244 domain-containing protein</fullName>
    </recommendedName>
</protein>
<evidence type="ECO:0008006" key="4">
    <source>
        <dbReference type="Google" id="ProtNLM"/>
    </source>
</evidence>
<accession>A0ABS5I6H9</accession>
<feature type="transmembrane region" description="Helical" evidence="1">
    <location>
        <begin position="12"/>
        <end position="31"/>
    </location>
</feature>
<dbReference type="RefSeq" id="WP_153666359.1">
    <property type="nucleotide sequence ID" value="NZ_JAAIKR010000031.1"/>
</dbReference>
<organism evidence="2 3">
    <name type="scientific">Shewanella intestini</name>
    <dbReference type="NCBI Taxonomy" id="2017544"/>
    <lineage>
        <taxon>Bacteria</taxon>
        <taxon>Pseudomonadati</taxon>
        <taxon>Pseudomonadota</taxon>
        <taxon>Gammaproteobacteria</taxon>
        <taxon>Alteromonadales</taxon>
        <taxon>Shewanellaceae</taxon>
        <taxon>Shewanella</taxon>
    </lineage>
</organism>
<keyword evidence="1" id="KW-0812">Transmembrane</keyword>
<dbReference type="EMBL" id="JAAIKR010000031">
    <property type="protein sequence ID" value="MBR9729638.1"/>
    <property type="molecule type" value="Genomic_DNA"/>
</dbReference>
<evidence type="ECO:0000256" key="1">
    <source>
        <dbReference type="SAM" id="Phobius"/>
    </source>
</evidence>
<keyword evidence="3" id="KW-1185">Reference proteome</keyword>
<keyword evidence="1" id="KW-0472">Membrane</keyword>
<sequence length="156" mass="17924">MKNELKPKKDDGFFLYVLPAFFLGMAGYSLFMLEFDPIALFMAVPFTLMALGFHFKQKGNLKVVALNVPGSSQNFQICLEEIEKQNWEILESTDNSEIIVETKRTWRSWGELVTIRFEEDNIYINSRPSPYRKSSVATWGKNKININIIRSALGCS</sequence>
<feature type="transmembrane region" description="Helical" evidence="1">
    <location>
        <begin position="37"/>
        <end position="55"/>
    </location>
</feature>
<evidence type="ECO:0000313" key="2">
    <source>
        <dbReference type="EMBL" id="MBR9729638.1"/>
    </source>
</evidence>
<reference evidence="2 3" key="1">
    <citation type="submission" date="2020-02" db="EMBL/GenBank/DDBJ databases">
        <title>Shewanella WXL01 sp. nov., a marine bacterium isolated from green algae in Luhuitou Fringing Reef (Northern South China Sea).</title>
        <authorList>
            <person name="Wang X."/>
        </authorList>
    </citation>
    <scope>NUCLEOTIDE SEQUENCE [LARGE SCALE GENOMIC DNA]</scope>
    <source>
        <strain evidence="2 3">MCCC 1A01895</strain>
    </source>
</reference>
<comment type="caution">
    <text evidence="2">The sequence shown here is derived from an EMBL/GenBank/DDBJ whole genome shotgun (WGS) entry which is preliminary data.</text>
</comment>
<keyword evidence="1" id="KW-1133">Transmembrane helix</keyword>
<name>A0ABS5I6H9_9GAMM</name>
<gene>
    <name evidence="2" type="ORF">G3R48_16860</name>
</gene>
<evidence type="ECO:0000313" key="3">
    <source>
        <dbReference type="Proteomes" id="UP000811844"/>
    </source>
</evidence>
<proteinExistence type="predicted"/>
<dbReference type="Proteomes" id="UP000811844">
    <property type="component" value="Unassembled WGS sequence"/>
</dbReference>